<sequence>MCINLKVFETDDSVLTPSFGTIINQDFPEINTMLVNIPSYVRNISTLSKLTKFKELKFRNGLKFRDIYKFKFSWELFYEPKYEYSDDTDEFTLIRKSISQI</sequence>
<protein>
    <recommendedName>
        <fullName evidence="3">F-box domain-containing protein</fullName>
    </recommendedName>
</protein>
<evidence type="ECO:0000313" key="1">
    <source>
        <dbReference type="EMBL" id="KXN66062.1"/>
    </source>
</evidence>
<reference evidence="1 2" key="1">
    <citation type="journal article" date="2015" name="Genome Biol. Evol.">
        <title>Phylogenomic analyses indicate that early fungi evolved digesting cell walls of algal ancestors of land plants.</title>
        <authorList>
            <person name="Chang Y."/>
            <person name="Wang S."/>
            <person name="Sekimoto S."/>
            <person name="Aerts A.L."/>
            <person name="Choi C."/>
            <person name="Clum A."/>
            <person name="LaButti K.M."/>
            <person name="Lindquist E.A."/>
            <person name="Yee Ngan C."/>
            <person name="Ohm R.A."/>
            <person name="Salamov A.A."/>
            <person name="Grigoriev I.V."/>
            <person name="Spatafora J.W."/>
            <person name="Berbee M.L."/>
        </authorList>
    </citation>
    <scope>NUCLEOTIDE SEQUENCE [LARGE SCALE GENOMIC DNA]</scope>
    <source>
        <strain evidence="1 2">NRRL 28638</strain>
    </source>
</reference>
<accession>A0A137NTJ2</accession>
<evidence type="ECO:0008006" key="3">
    <source>
        <dbReference type="Google" id="ProtNLM"/>
    </source>
</evidence>
<organism evidence="1 2">
    <name type="scientific">Conidiobolus coronatus (strain ATCC 28846 / CBS 209.66 / NRRL 28638)</name>
    <name type="common">Delacroixia coronata</name>
    <dbReference type="NCBI Taxonomy" id="796925"/>
    <lineage>
        <taxon>Eukaryota</taxon>
        <taxon>Fungi</taxon>
        <taxon>Fungi incertae sedis</taxon>
        <taxon>Zoopagomycota</taxon>
        <taxon>Entomophthoromycotina</taxon>
        <taxon>Entomophthoromycetes</taxon>
        <taxon>Entomophthorales</taxon>
        <taxon>Ancylistaceae</taxon>
        <taxon>Conidiobolus</taxon>
    </lineage>
</organism>
<name>A0A137NTJ2_CONC2</name>
<keyword evidence="2" id="KW-1185">Reference proteome</keyword>
<dbReference type="Proteomes" id="UP000070444">
    <property type="component" value="Unassembled WGS sequence"/>
</dbReference>
<proteinExistence type="predicted"/>
<dbReference type="EMBL" id="KQ964772">
    <property type="protein sequence ID" value="KXN66062.1"/>
    <property type="molecule type" value="Genomic_DNA"/>
</dbReference>
<evidence type="ECO:0000313" key="2">
    <source>
        <dbReference type="Proteomes" id="UP000070444"/>
    </source>
</evidence>
<dbReference type="AlphaFoldDB" id="A0A137NTJ2"/>
<gene>
    <name evidence="1" type="ORF">CONCODRAFT_12174</name>
</gene>